<dbReference type="GO" id="GO:0022857">
    <property type="term" value="F:transmembrane transporter activity"/>
    <property type="evidence" value="ECO:0007669"/>
    <property type="project" value="InterPro"/>
</dbReference>
<comment type="subcellular location">
    <subcellularLocation>
        <location evidence="1">Cell membrane</location>
        <topology evidence="1">Multi-pass membrane protein</topology>
    </subcellularLocation>
</comment>
<dbReference type="PANTHER" id="PTHR23513">
    <property type="entry name" value="INTEGRAL MEMBRANE EFFLUX PROTEIN-RELATED"/>
    <property type="match status" value="1"/>
</dbReference>
<evidence type="ECO:0000256" key="2">
    <source>
        <dbReference type="ARBA" id="ARBA00022475"/>
    </source>
</evidence>
<evidence type="ECO:0000256" key="6">
    <source>
        <dbReference type="SAM" id="MobiDB-lite"/>
    </source>
</evidence>
<dbReference type="Proteomes" id="UP000345527">
    <property type="component" value="Unassembled WGS sequence"/>
</dbReference>
<protein>
    <submittedName>
        <fullName evidence="9">MFS transporter</fullName>
    </submittedName>
</protein>
<dbReference type="Pfam" id="PF07690">
    <property type="entry name" value="MFS_1"/>
    <property type="match status" value="1"/>
</dbReference>
<feature type="transmembrane region" description="Helical" evidence="7">
    <location>
        <begin position="302"/>
        <end position="323"/>
    </location>
</feature>
<feature type="transmembrane region" description="Helical" evidence="7">
    <location>
        <begin position="362"/>
        <end position="384"/>
    </location>
</feature>
<dbReference type="SUPFAM" id="SSF103473">
    <property type="entry name" value="MFS general substrate transporter"/>
    <property type="match status" value="1"/>
</dbReference>
<dbReference type="PANTHER" id="PTHR23513:SF11">
    <property type="entry name" value="STAPHYLOFERRIN A TRANSPORTER"/>
    <property type="match status" value="1"/>
</dbReference>
<evidence type="ECO:0000313" key="10">
    <source>
        <dbReference type="Proteomes" id="UP000345527"/>
    </source>
</evidence>
<feature type="transmembrane region" description="Helical" evidence="7">
    <location>
        <begin position="427"/>
        <end position="448"/>
    </location>
</feature>
<feature type="transmembrane region" description="Helical" evidence="7">
    <location>
        <begin position="390"/>
        <end position="415"/>
    </location>
</feature>
<organism evidence="9 10">
    <name type="scientific">Bifidobacterium vespertilionis</name>
    <dbReference type="NCBI Taxonomy" id="2562524"/>
    <lineage>
        <taxon>Bacteria</taxon>
        <taxon>Bacillati</taxon>
        <taxon>Actinomycetota</taxon>
        <taxon>Actinomycetes</taxon>
        <taxon>Bifidobacteriales</taxon>
        <taxon>Bifidobacteriaceae</taxon>
        <taxon>Bifidobacterium</taxon>
    </lineage>
</organism>
<comment type="caution">
    <text evidence="9">The sequence shown here is derived from an EMBL/GenBank/DDBJ whole genome shotgun (WGS) entry which is preliminary data.</text>
</comment>
<evidence type="ECO:0000313" key="11">
    <source>
        <dbReference type="Proteomes" id="UP000374630"/>
    </source>
</evidence>
<feature type="transmembrane region" description="Helical" evidence="7">
    <location>
        <begin position="105"/>
        <end position="129"/>
    </location>
</feature>
<dbReference type="InterPro" id="IPR036259">
    <property type="entry name" value="MFS_trans_sf"/>
</dbReference>
<accession>A0A5J5DX47</accession>
<dbReference type="EMBL" id="RZOA01000028">
    <property type="protein sequence ID" value="KAA8821468.1"/>
    <property type="molecule type" value="Genomic_DNA"/>
</dbReference>
<feature type="transmembrane region" description="Helical" evidence="7">
    <location>
        <begin position="335"/>
        <end position="355"/>
    </location>
</feature>
<keyword evidence="5 7" id="KW-0472">Membrane</keyword>
<keyword evidence="3 7" id="KW-0812">Transmembrane</keyword>
<keyword evidence="4 7" id="KW-1133">Transmembrane helix</keyword>
<feature type="region of interest" description="Disordered" evidence="6">
    <location>
        <begin position="33"/>
        <end position="58"/>
    </location>
</feature>
<evidence type="ECO:0000256" key="1">
    <source>
        <dbReference type="ARBA" id="ARBA00004651"/>
    </source>
</evidence>
<sequence length="492" mass="51283">MIACARIRVLAFDHDLFHEPAIRKPEPFMVAGRSPRKETTMSSNPHNSGTPTTPSVPVKPDIPKSLWRTPHYAAWFTADTADVFADAMQTFALPLIVFQVSQSEFVAGALTTAAMVTMMILMPIGGVIVDRHDRRALMIGQGIGQAVVGAVLAICLITHTLTVPVLVVAVLALGMISGLLGASTDAILRSLIPTEHFAKAQAVREGRESAVGLTSSPVSGALYGIVAWVPMAVSAIVSLIGAACSALLPAHGVERGTEDGITAPDPDGATDGSAASAASDVASSFFADFAAGWRWTLTRRTLPWIILFGALLNISFAGLETGAQLKLIADGVGGLRIGLIFTGMGVCSLIGAFLAGKVADRLPVGSTVIAATAFNLCCFIPLIFSAGYATILVCLSAIGLVMPTLNAGLFGFMYGRTPEDMQGRVSSVFETLVGLLGGFAPMAAGWALQYVPGGFTVVAVVTVLFGVCGLLIAVLSPIRLIPASADWERFEV</sequence>
<dbReference type="GO" id="GO:0005886">
    <property type="term" value="C:plasma membrane"/>
    <property type="evidence" value="ECO:0007669"/>
    <property type="project" value="UniProtKB-SubCell"/>
</dbReference>
<dbReference type="CDD" id="cd06173">
    <property type="entry name" value="MFS_MefA_like"/>
    <property type="match status" value="1"/>
</dbReference>
<evidence type="ECO:0000256" key="3">
    <source>
        <dbReference type="ARBA" id="ARBA00022692"/>
    </source>
</evidence>
<dbReference type="Proteomes" id="UP000374630">
    <property type="component" value="Unassembled WGS sequence"/>
</dbReference>
<reference evidence="10 11" key="1">
    <citation type="journal article" date="2019" name="Syst. Appl. Microbiol.">
        <title>Characterization of Bifidobacterium species in feaces of the Egyptian fruit bat: Description of B. vespertilionis sp. nov. and B. rousetti sp. nov.</title>
        <authorList>
            <person name="Modesto M."/>
            <person name="Satti M."/>
            <person name="Watanabe K."/>
            <person name="Puglisi E."/>
            <person name="Morelli L."/>
            <person name="Huang C.-H."/>
            <person name="Liou J.-S."/>
            <person name="Miyashita M."/>
            <person name="Tamura T."/>
            <person name="Saito S."/>
            <person name="Mori K."/>
            <person name="Huang L."/>
            <person name="Sciavilla P."/>
            <person name="Sandri C."/>
            <person name="Spiezio C."/>
            <person name="Vitali F."/>
            <person name="Cavalieri D."/>
            <person name="Perpetuini G."/>
            <person name="Tofalo R."/>
            <person name="Bonetti A."/>
            <person name="Arita M."/>
            <person name="Mattarelli P."/>
        </authorList>
    </citation>
    <scope>NUCLEOTIDE SEQUENCE [LARGE SCALE GENOMIC DNA]</scope>
    <source>
        <strain evidence="8 11">RST16</strain>
        <strain evidence="9 10">RST8</strain>
    </source>
</reference>
<gene>
    <name evidence="9" type="ORF">EM848_10715</name>
    <name evidence="8" type="ORF">EMO90_03755</name>
</gene>
<evidence type="ECO:0000256" key="4">
    <source>
        <dbReference type="ARBA" id="ARBA00022989"/>
    </source>
</evidence>
<dbReference type="EMBL" id="RZNZ01000004">
    <property type="protein sequence ID" value="KAA8821284.1"/>
    <property type="molecule type" value="Genomic_DNA"/>
</dbReference>
<feature type="transmembrane region" description="Helical" evidence="7">
    <location>
        <begin position="454"/>
        <end position="475"/>
    </location>
</feature>
<dbReference type="Gene3D" id="1.20.1250.20">
    <property type="entry name" value="MFS general substrate transporter like domains"/>
    <property type="match status" value="1"/>
</dbReference>
<evidence type="ECO:0000256" key="5">
    <source>
        <dbReference type="ARBA" id="ARBA00023136"/>
    </source>
</evidence>
<evidence type="ECO:0000256" key="7">
    <source>
        <dbReference type="SAM" id="Phobius"/>
    </source>
</evidence>
<dbReference type="InterPro" id="IPR011701">
    <property type="entry name" value="MFS"/>
</dbReference>
<name>A0A5J5DX47_9BIFI</name>
<dbReference type="OrthoDB" id="4965946at2"/>
<feature type="transmembrane region" description="Helical" evidence="7">
    <location>
        <begin position="221"/>
        <end position="248"/>
    </location>
</feature>
<evidence type="ECO:0000313" key="8">
    <source>
        <dbReference type="EMBL" id="KAA8821284.1"/>
    </source>
</evidence>
<evidence type="ECO:0000313" key="9">
    <source>
        <dbReference type="EMBL" id="KAA8821468.1"/>
    </source>
</evidence>
<keyword evidence="2" id="KW-1003">Cell membrane</keyword>
<feature type="compositionally biased region" description="Polar residues" evidence="6">
    <location>
        <begin position="40"/>
        <end position="55"/>
    </location>
</feature>
<proteinExistence type="predicted"/>
<dbReference type="AlphaFoldDB" id="A0A5J5DX47"/>
<keyword evidence="11" id="KW-1185">Reference proteome</keyword>